<comment type="caution">
    <text evidence="2">The sequence shown here is derived from an EMBL/GenBank/DDBJ whole genome shotgun (WGS) entry which is preliminary data.</text>
</comment>
<evidence type="ECO:0000313" key="2">
    <source>
        <dbReference type="EMBL" id="CAH2406225.1"/>
    </source>
</evidence>
<name>A0ABM9E9Z0_9HYPH</name>
<feature type="region of interest" description="Disordered" evidence="1">
    <location>
        <begin position="68"/>
        <end position="88"/>
    </location>
</feature>
<keyword evidence="3" id="KW-1185">Reference proteome</keyword>
<proteinExistence type="predicted"/>
<protein>
    <submittedName>
        <fullName evidence="2">Uncharacterized protein</fullName>
    </submittedName>
</protein>
<accession>A0ABM9E9Z0</accession>
<sequence>MNADFCQFPASMATMMSQDRFQESGRLGLLRIAYHLPGRADLVNLALVEEGDVVRHLTGKGYLVGDDDHRSPFGMGPADGPDGPLNMA</sequence>
<dbReference type="Proteomes" id="UP001153050">
    <property type="component" value="Unassembled WGS sequence"/>
</dbReference>
<organism evidence="2 3">
    <name type="scientific">Mesorhizobium escarrei</name>
    <dbReference type="NCBI Taxonomy" id="666018"/>
    <lineage>
        <taxon>Bacteria</taxon>
        <taxon>Pseudomonadati</taxon>
        <taxon>Pseudomonadota</taxon>
        <taxon>Alphaproteobacteria</taxon>
        <taxon>Hyphomicrobiales</taxon>
        <taxon>Phyllobacteriaceae</taxon>
        <taxon>Mesorhizobium</taxon>
    </lineage>
</organism>
<evidence type="ECO:0000313" key="3">
    <source>
        <dbReference type="Proteomes" id="UP001153050"/>
    </source>
</evidence>
<reference evidence="2 3" key="1">
    <citation type="submission" date="2022-03" db="EMBL/GenBank/DDBJ databases">
        <authorList>
            <person name="Brunel B."/>
        </authorList>
    </citation>
    <scope>NUCLEOTIDE SEQUENCE [LARGE SCALE GENOMIC DNA]</scope>
    <source>
        <strain evidence="2">STM5069sample</strain>
    </source>
</reference>
<evidence type="ECO:0000256" key="1">
    <source>
        <dbReference type="SAM" id="MobiDB-lite"/>
    </source>
</evidence>
<dbReference type="EMBL" id="CAKXZT010000149">
    <property type="protein sequence ID" value="CAH2406225.1"/>
    <property type="molecule type" value="Genomic_DNA"/>
</dbReference>
<gene>
    <name evidence="2" type="ORF">MES5069_520012</name>
</gene>